<feature type="domain" description="RagB/SusD" evidence="7">
    <location>
        <begin position="350"/>
        <end position="503"/>
    </location>
</feature>
<dbReference type="SUPFAM" id="SSF48452">
    <property type="entry name" value="TPR-like"/>
    <property type="match status" value="1"/>
</dbReference>
<evidence type="ECO:0000313" key="10">
    <source>
        <dbReference type="Proteomes" id="UP000016496"/>
    </source>
</evidence>
<dbReference type="Pfam" id="PF07980">
    <property type="entry name" value="SusD_RagB"/>
    <property type="match status" value="1"/>
</dbReference>
<evidence type="ECO:0000256" key="3">
    <source>
        <dbReference type="ARBA" id="ARBA00022729"/>
    </source>
</evidence>
<feature type="signal peptide" evidence="6">
    <location>
        <begin position="1"/>
        <end position="21"/>
    </location>
</feature>
<dbReference type="InterPro" id="IPR011990">
    <property type="entry name" value="TPR-like_helical_dom_sf"/>
</dbReference>
<reference evidence="9 10" key="1">
    <citation type="submission" date="2013-08" db="EMBL/GenBank/DDBJ databases">
        <authorList>
            <person name="Weinstock G."/>
            <person name="Sodergren E."/>
            <person name="Wylie T."/>
            <person name="Fulton L."/>
            <person name="Fulton R."/>
            <person name="Fronick C."/>
            <person name="O'Laughlin M."/>
            <person name="Godfrey J."/>
            <person name="Miner T."/>
            <person name="Herter B."/>
            <person name="Appelbaum E."/>
            <person name="Cordes M."/>
            <person name="Lek S."/>
            <person name="Wollam A."/>
            <person name="Pepin K.H."/>
            <person name="Palsikar V.B."/>
            <person name="Mitreva M."/>
            <person name="Wilson R.K."/>
        </authorList>
    </citation>
    <scope>NUCLEOTIDE SEQUENCE [LARGE SCALE GENOMIC DNA]</scope>
    <source>
        <strain evidence="9 10">F0041</strain>
    </source>
</reference>
<organism evidence="9 10">
    <name type="scientific">Bacteroides pyogenes F0041</name>
    <dbReference type="NCBI Taxonomy" id="1321819"/>
    <lineage>
        <taxon>Bacteria</taxon>
        <taxon>Pseudomonadati</taxon>
        <taxon>Bacteroidota</taxon>
        <taxon>Bacteroidia</taxon>
        <taxon>Bacteroidales</taxon>
        <taxon>Bacteroidaceae</taxon>
        <taxon>Bacteroides</taxon>
    </lineage>
</organism>
<gene>
    <name evidence="9" type="ORF">HMPREF1981_02946</name>
</gene>
<dbReference type="Gene3D" id="1.25.40.390">
    <property type="match status" value="1"/>
</dbReference>
<dbReference type="OrthoDB" id="617686at2"/>
<dbReference type="InterPro" id="IPR033985">
    <property type="entry name" value="SusD-like_N"/>
</dbReference>
<sequence length="504" mass="57728">MKTYKYIMTGGLMLAFMVTGCADSFLEVSSPTDESIESYFTTDEHIQEAVVAAYDPLHWPDWGMGEYNPVNIMSDIMADDFWVGGQDKTDNQKWHLMMNYEAIPSNVISGLWTEAYSGVKRCNDVITYLGWAKDVTEERHAYYKAQAIALRVFYYNWLWKFWGNIPYFDTNLTTPYLAEQYPAERVYEKLVTDLESVIALNALPMKEKAENYGRVTKAMVYMLYAEIVMYQNDESRFAKALQYMQEIINSGAYDLVENYADIFKESGEWGIESIFEINYKDNDAIRDWGNPLAAGGTVLPTLVSPHSWPDGTHGHDQGWGFCPVRVETYERYAKDDARRDATCWNAGALGVNYNKRYQDTGFFLEKYAALTGNNVDQKASAQLNWNNNLRIYRFSETLLNAAELIVRGAGTGNAKEYLNRVRNRAGLKGEAEPTMDNIIKERHLEFVGEGKRYWDLIRTGKAATVLVPDQYGYRTNTWSNNKKYLCIPQSEIDAAQGTLVQNNY</sequence>
<evidence type="ECO:0000256" key="5">
    <source>
        <dbReference type="ARBA" id="ARBA00023237"/>
    </source>
</evidence>
<dbReference type="Proteomes" id="UP000016496">
    <property type="component" value="Unassembled WGS sequence"/>
</dbReference>
<feature type="domain" description="SusD-like N-terminal" evidence="8">
    <location>
        <begin position="25"/>
        <end position="226"/>
    </location>
</feature>
<comment type="similarity">
    <text evidence="2">Belongs to the SusD family.</text>
</comment>
<dbReference type="HOGENOM" id="CLU_015553_1_3_10"/>
<proteinExistence type="inferred from homology"/>
<dbReference type="PROSITE" id="PS51257">
    <property type="entry name" value="PROKAR_LIPOPROTEIN"/>
    <property type="match status" value="1"/>
</dbReference>
<name>U2CB67_9BACE</name>
<dbReference type="EMBL" id="AWSV01000154">
    <property type="protein sequence ID" value="ERI81760.1"/>
    <property type="molecule type" value="Genomic_DNA"/>
</dbReference>
<dbReference type="Pfam" id="PF14322">
    <property type="entry name" value="SusD-like_3"/>
    <property type="match status" value="1"/>
</dbReference>
<evidence type="ECO:0000256" key="6">
    <source>
        <dbReference type="SAM" id="SignalP"/>
    </source>
</evidence>
<dbReference type="AlphaFoldDB" id="U2CB67"/>
<dbReference type="RefSeq" id="WP_021646706.1">
    <property type="nucleotide sequence ID" value="NZ_KE993153.1"/>
</dbReference>
<evidence type="ECO:0000256" key="2">
    <source>
        <dbReference type="ARBA" id="ARBA00006275"/>
    </source>
</evidence>
<comment type="subcellular location">
    <subcellularLocation>
        <location evidence="1">Cell outer membrane</location>
    </subcellularLocation>
</comment>
<keyword evidence="4" id="KW-0472">Membrane</keyword>
<keyword evidence="5" id="KW-0998">Cell outer membrane</keyword>
<accession>U2CB67</accession>
<feature type="chain" id="PRO_5004624261" evidence="6">
    <location>
        <begin position="22"/>
        <end position="504"/>
    </location>
</feature>
<dbReference type="GO" id="GO:0009279">
    <property type="term" value="C:cell outer membrane"/>
    <property type="evidence" value="ECO:0007669"/>
    <property type="project" value="UniProtKB-SubCell"/>
</dbReference>
<evidence type="ECO:0000259" key="7">
    <source>
        <dbReference type="Pfam" id="PF07980"/>
    </source>
</evidence>
<evidence type="ECO:0000313" key="9">
    <source>
        <dbReference type="EMBL" id="ERI81760.1"/>
    </source>
</evidence>
<evidence type="ECO:0000256" key="4">
    <source>
        <dbReference type="ARBA" id="ARBA00023136"/>
    </source>
</evidence>
<evidence type="ECO:0000259" key="8">
    <source>
        <dbReference type="Pfam" id="PF14322"/>
    </source>
</evidence>
<dbReference type="PATRIC" id="fig|1321819.3.peg.2720"/>
<comment type="caution">
    <text evidence="9">The sequence shown here is derived from an EMBL/GenBank/DDBJ whole genome shotgun (WGS) entry which is preliminary data.</text>
</comment>
<dbReference type="InterPro" id="IPR012944">
    <property type="entry name" value="SusD_RagB_dom"/>
</dbReference>
<protein>
    <submittedName>
        <fullName evidence="9">SusD family protein</fullName>
    </submittedName>
</protein>
<evidence type="ECO:0000256" key="1">
    <source>
        <dbReference type="ARBA" id="ARBA00004442"/>
    </source>
</evidence>
<keyword evidence="3 6" id="KW-0732">Signal</keyword>